<dbReference type="AlphaFoldDB" id="A0A0M3AUS7"/>
<dbReference type="EMBL" id="LBIC01000001">
    <property type="protein sequence ID" value="KKW93962.1"/>
    <property type="molecule type" value="Genomic_DNA"/>
</dbReference>
<dbReference type="PATRIC" id="fig|56193.3.peg.998"/>
<keyword evidence="2" id="KW-1185">Reference proteome</keyword>
<proteinExistence type="predicted"/>
<dbReference type="Proteomes" id="UP000033874">
    <property type="component" value="Unassembled WGS sequence"/>
</dbReference>
<gene>
    <name evidence="1" type="ORF">YP76_04830</name>
</gene>
<sequence>MITRVGVQPVIATGGPAAGRQSYIVTSTEDGVEVTSPAVVSVSTDLGLAGNMNVVHWDGGNPPFRVYKSEGGAYGFIGTSKVRRLIDDNIAPNTRKRPPSA</sequence>
<protein>
    <submittedName>
        <fullName evidence="1">Uncharacterized protein</fullName>
    </submittedName>
</protein>
<name>A0A0M3AUS7_9SPHN</name>
<dbReference type="RefSeq" id="WP_046762396.1">
    <property type="nucleotide sequence ID" value="NZ_LBIC01000001.1"/>
</dbReference>
<comment type="caution">
    <text evidence="1">The sequence shown here is derived from an EMBL/GenBank/DDBJ whole genome shotgun (WGS) entry which is preliminary data.</text>
</comment>
<dbReference type="STRING" id="56193.YP76_04830"/>
<reference evidence="1 2" key="1">
    <citation type="submission" date="2015-04" db="EMBL/GenBank/DDBJ databases">
        <title>Genome sequence of aromatic hydrocarbons-degrading Sphingobium chungbukense DJ77.</title>
        <authorList>
            <person name="Kim Y.-C."/>
            <person name="Chae J.-C."/>
        </authorList>
    </citation>
    <scope>NUCLEOTIDE SEQUENCE [LARGE SCALE GENOMIC DNA]</scope>
    <source>
        <strain evidence="1 2">DJ77</strain>
    </source>
</reference>
<accession>A0A0M3AUS7</accession>
<organism evidence="1 2">
    <name type="scientific">Sphingobium chungbukense</name>
    <dbReference type="NCBI Taxonomy" id="56193"/>
    <lineage>
        <taxon>Bacteria</taxon>
        <taxon>Pseudomonadati</taxon>
        <taxon>Pseudomonadota</taxon>
        <taxon>Alphaproteobacteria</taxon>
        <taxon>Sphingomonadales</taxon>
        <taxon>Sphingomonadaceae</taxon>
        <taxon>Sphingobium</taxon>
    </lineage>
</organism>
<evidence type="ECO:0000313" key="2">
    <source>
        <dbReference type="Proteomes" id="UP000033874"/>
    </source>
</evidence>
<evidence type="ECO:0000313" key="1">
    <source>
        <dbReference type="EMBL" id="KKW93962.1"/>
    </source>
</evidence>